<feature type="domain" description="DUF2062" evidence="2">
    <location>
        <begin position="13"/>
        <end position="148"/>
    </location>
</feature>
<dbReference type="InterPro" id="IPR018639">
    <property type="entry name" value="DUF2062"/>
</dbReference>
<dbReference type="PANTHER" id="PTHR40547">
    <property type="entry name" value="SLL0298 PROTEIN"/>
    <property type="match status" value="1"/>
</dbReference>
<feature type="transmembrane region" description="Helical" evidence="1">
    <location>
        <begin position="33"/>
        <end position="58"/>
    </location>
</feature>
<gene>
    <name evidence="3" type="ORF">N6H18_18480</name>
</gene>
<dbReference type="PANTHER" id="PTHR40547:SF1">
    <property type="entry name" value="SLL0298 PROTEIN"/>
    <property type="match status" value="1"/>
</dbReference>
<protein>
    <submittedName>
        <fullName evidence="3">DUF2062 domain-containing protein</fullName>
    </submittedName>
</protein>
<reference evidence="3" key="1">
    <citation type="submission" date="2022-09" db="EMBL/GenBank/DDBJ databases">
        <title>Comparative genomics and taxonomic characterization of three novel marine species of genus Reichenbachiella exhibiting antioxidant and polysaccharide degradation activities.</title>
        <authorList>
            <person name="Muhammad N."/>
            <person name="Lee Y.-J."/>
            <person name="Ko J."/>
            <person name="Kim S.-G."/>
        </authorList>
    </citation>
    <scope>NUCLEOTIDE SEQUENCE</scope>
    <source>
        <strain evidence="3">BKB1-1</strain>
    </source>
</reference>
<organism evidence="3 4">
    <name type="scientific">Reichenbachiella agarivorans</name>
    <dbReference type="NCBI Taxonomy" id="2979464"/>
    <lineage>
        <taxon>Bacteria</taxon>
        <taxon>Pseudomonadati</taxon>
        <taxon>Bacteroidota</taxon>
        <taxon>Cytophagia</taxon>
        <taxon>Cytophagales</taxon>
        <taxon>Reichenbachiellaceae</taxon>
        <taxon>Reichenbachiella</taxon>
    </lineage>
</organism>
<keyword evidence="1" id="KW-0812">Transmembrane</keyword>
<keyword evidence="1" id="KW-1133">Transmembrane helix</keyword>
<feature type="transmembrane region" description="Helical" evidence="1">
    <location>
        <begin position="117"/>
        <end position="140"/>
    </location>
</feature>
<evidence type="ECO:0000313" key="3">
    <source>
        <dbReference type="EMBL" id="UXP32329.1"/>
    </source>
</evidence>
<keyword evidence="4" id="KW-1185">Reference proteome</keyword>
<dbReference type="Proteomes" id="UP001065174">
    <property type="component" value="Chromosome"/>
</dbReference>
<dbReference type="RefSeq" id="WP_262309765.1">
    <property type="nucleotide sequence ID" value="NZ_CP106679.1"/>
</dbReference>
<dbReference type="EMBL" id="CP106679">
    <property type="protein sequence ID" value="UXP32329.1"/>
    <property type="molecule type" value="Genomic_DNA"/>
</dbReference>
<accession>A0ABY6CPN4</accession>
<keyword evidence="1" id="KW-0472">Membrane</keyword>
<evidence type="ECO:0000313" key="4">
    <source>
        <dbReference type="Proteomes" id="UP001065174"/>
    </source>
</evidence>
<evidence type="ECO:0000256" key="1">
    <source>
        <dbReference type="SAM" id="Phobius"/>
    </source>
</evidence>
<feature type="transmembrane region" description="Helical" evidence="1">
    <location>
        <begin position="65"/>
        <end position="85"/>
    </location>
</feature>
<dbReference type="Pfam" id="PF09835">
    <property type="entry name" value="DUF2062"/>
    <property type="match status" value="1"/>
</dbReference>
<proteinExistence type="predicted"/>
<name>A0ABY6CPN4_9BACT</name>
<sequence>MAKYWDRFRFKIKRHFVEVLQSKNSDHSLAMGYALGTFVSILPTPGFSFFIGLLLVLVFKRINKAMVFIAMAIWNIWTVIPFYWLSLLIGDVIFGEMPVVLFQIEFWNEALQYTRRFLIGNLIVSIPFSVLSYYFALWVLKKVREKRRANATRD</sequence>
<evidence type="ECO:0000259" key="2">
    <source>
        <dbReference type="Pfam" id="PF09835"/>
    </source>
</evidence>